<proteinExistence type="predicted"/>
<dbReference type="Proteomes" id="UP000692954">
    <property type="component" value="Unassembled WGS sequence"/>
</dbReference>
<gene>
    <name evidence="1" type="ORF">PSON_ATCC_30995.1.T4050001</name>
</gene>
<comment type="caution">
    <text evidence="1">The sequence shown here is derived from an EMBL/GenBank/DDBJ whole genome shotgun (WGS) entry which is preliminary data.</text>
</comment>
<protein>
    <submittedName>
        <fullName evidence="1">Uncharacterized protein</fullName>
    </submittedName>
</protein>
<accession>A0A8S1RWF0</accession>
<sequence length="72" mass="8626">MAFKKMLSNTSINLKNYGTSYPNLFNQYMIRLKWKTHQILISQTLTQQNFPILILKNLYQQLKENHQLIGRI</sequence>
<dbReference type="EMBL" id="CAJJDN010000405">
    <property type="protein sequence ID" value="CAD8131199.1"/>
    <property type="molecule type" value="Genomic_DNA"/>
</dbReference>
<dbReference type="AlphaFoldDB" id="A0A8S1RWF0"/>
<evidence type="ECO:0000313" key="1">
    <source>
        <dbReference type="EMBL" id="CAD8131199.1"/>
    </source>
</evidence>
<keyword evidence="2" id="KW-1185">Reference proteome</keyword>
<organism evidence="1 2">
    <name type="scientific">Paramecium sonneborni</name>
    <dbReference type="NCBI Taxonomy" id="65129"/>
    <lineage>
        <taxon>Eukaryota</taxon>
        <taxon>Sar</taxon>
        <taxon>Alveolata</taxon>
        <taxon>Ciliophora</taxon>
        <taxon>Intramacronucleata</taxon>
        <taxon>Oligohymenophorea</taxon>
        <taxon>Peniculida</taxon>
        <taxon>Parameciidae</taxon>
        <taxon>Paramecium</taxon>
    </lineage>
</organism>
<name>A0A8S1RWF0_9CILI</name>
<evidence type="ECO:0000313" key="2">
    <source>
        <dbReference type="Proteomes" id="UP000692954"/>
    </source>
</evidence>
<reference evidence="1" key="1">
    <citation type="submission" date="2021-01" db="EMBL/GenBank/DDBJ databases">
        <authorList>
            <consortium name="Genoscope - CEA"/>
            <person name="William W."/>
        </authorList>
    </citation>
    <scope>NUCLEOTIDE SEQUENCE</scope>
</reference>